<dbReference type="PANTHER" id="PTHR43741:SF4">
    <property type="entry name" value="FMN-DEPENDENT NADH:QUINONE OXIDOREDUCTASE"/>
    <property type="match status" value="1"/>
</dbReference>
<keyword evidence="2 6" id="KW-0288">FMN</keyword>
<accession>A0ABP3VW26</accession>
<dbReference type="InterPro" id="IPR050104">
    <property type="entry name" value="FMN-dep_NADH:Q_OxRdtase_AzoR1"/>
</dbReference>
<dbReference type="RefSeq" id="WP_141290696.1">
    <property type="nucleotide sequence ID" value="NZ_BAAAEW010000047.1"/>
</dbReference>
<dbReference type="Gene3D" id="3.40.50.360">
    <property type="match status" value="1"/>
</dbReference>
<evidence type="ECO:0000256" key="3">
    <source>
        <dbReference type="ARBA" id="ARBA00023002"/>
    </source>
</evidence>
<keyword evidence="1 6" id="KW-0285">Flavoprotein</keyword>
<dbReference type="Pfam" id="PF02525">
    <property type="entry name" value="Flavodoxin_2"/>
    <property type="match status" value="1"/>
</dbReference>
<evidence type="ECO:0000313" key="8">
    <source>
        <dbReference type="EMBL" id="GAA0769743.1"/>
    </source>
</evidence>
<evidence type="ECO:0000256" key="1">
    <source>
        <dbReference type="ARBA" id="ARBA00022630"/>
    </source>
</evidence>
<comment type="function">
    <text evidence="6">Also exhibits azoreductase activity. Catalyzes the reductive cleavage of the azo bond in aromatic azo compounds to the corresponding amines.</text>
</comment>
<comment type="function">
    <text evidence="6">Quinone reductase that provides resistance to thiol-specific stress caused by electrophilic quinones.</text>
</comment>
<gene>
    <name evidence="6" type="primary">azoR</name>
    <name evidence="8" type="ORF">GCM10009107_60970</name>
</gene>
<feature type="binding site" evidence="6">
    <location>
        <begin position="19"/>
        <end position="21"/>
    </location>
    <ligand>
        <name>FMN</name>
        <dbReference type="ChEBI" id="CHEBI:58210"/>
    </ligand>
</feature>
<comment type="caution">
    <text evidence="8">The sequence shown here is derived from an EMBL/GenBank/DDBJ whole genome shotgun (WGS) entry which is preliminary data.</text>
</comment>
<feature type="binding site" evidence="6">
    <location>
        <position position="13"/>
    </location>
    <ligand>
        <name>FMN</name>
        <dbReference type="ChEBI" id="CHEBI:58210"/>
    </ligand>
</feature>
<dbReference type="EC" id="1.6.5.-" evidence="6"/>
<dbReference type="InterPro" id="IPR023048">
    <property type="entry name" value="NADH:quinone_OxRdtase_FMN_depd"/>
</dbReference>
<evidence type="ECO:0000256" key="5">
    <source>
        <dbReference type="ARBA" id="ARBA00048542"/>
    </source>
</evidence>
<protein>
    <recommendedName>
        <fullName evidence="6">FMN dependent NADH:quinone oxidoreductase</fullName>
        <ecNumber evidence="6">1.6.5.-</ecNumber>
    </recommendedName>
    <alternativeName>
        <fullName evidence="6">Azo-dye reductase</fullName>
    </alternativeName>
    <alternativeName>
        <fullName evidence="6">FMN-dependent NADH-azo compound oxidoreductase</fullName>
    </alternativeName>
    <alternativeName>
        <fullName evidence="6">FMN-dependent NADH-azoreductase</fullName>
        <ecNumber evidence="6">1.7.1.17</ecNumber>
    </alternativeName>
</protein>
<comment type="subunit">
    <text evidence="6">Homodimer.</text>
</comment>
<dbReference type="InterPro" id="IPR029039">
    <property type="entry name" value="Flavoprotein-like_sf"/>
</dbReference>
<dbReference type="HAMAP" id="MF_01216">
    <property type="entry name" value="Azoreductase_type1"/>
    <property type="match status" value="1"/>
</dbReference>
<evidence type="ECO:0000259" key="7">
    <source>
        <dbReference type="Pfam" id="PF02525"/>
    </source>
</evidence>
<evidence type="ECO:0000256" key="2">
    <source>
        <dbReference type="ARBA" id="ARBA00022643"/>
    </source>
</evidence>
<name>A0ABP3VW26_9BURK</name>
<dbReference type="Proteomes" id="UP001500279">
    <property type="component" value="Unassembled WGS sequence"/>
</dbReference>
<keyword evidence="9" id="KW-1185">Reference proteome</keyword>
<comment type="catalytic activity">
    <reaction evidence="5">
        <text>N,N-dimethyl-1,4-phenylenediamine + anthranilate + 2 NAD(+) = 2-(4-dimethylaminophenyl)diazenylbenzoate + 2 NADH + 2 H(+)</text>
        <dbReference type="Rhea" id="RHEA:55872"/>
        <dbReference type="ChEBI" id="CHEBI:15378"/>
        <dbReference type="ChEBI" id="CHEBI:15783"/>
        <dbReference type="ChEBI" id="CHEBI:16567"/>
        <dbReference type="ChEBI" id="CHEBI:57540"/>
        <dbReference type="ChEBI" id="CHEBI:57945"/>
        <dbReference type="ChEBI" id="CHEBI:71579"/>
        <dbReference type="EC" id="1.7.1.17"/>
    </reaction>
    <physiologicalReaction direction="right-to-left" evidence="5">
        <dbReference type="Rhea" id="RHEA:55874"/>
    </physiologicalReaction>
</comment>
<evidence type="ECO:0000256" key="6">
    <source>
        <dbReference type="HAMAP-Rule" id="MF_01216"/>
    </source>
</evidence>
<dbReference type="PANTHER" id="PTHR43741">
    <property type="entry name" value="FMN-DEPENDENT NADH-AZOREDUCTASE 1"/>
    <property type="match status" value="1"/>
</dbReference>
<evidence type="ECO:0000313" key="9">
    <source>
        <dbReference type="Proteomes" id="UP001500279"/>
    </source>
</evidence>
<evidence type="ECO:0000256" key="4">
    <source>
        <dbReference type="ARBA" id="ARBA00023027"/>
    </source>
</evidence>
<dbReference type="SUPFAM" id="SSF52218">
    <property type="entry name" value="Flavoproteins"/>
    <property type="match status" value="1"/>
</dbReference>
<proteinExistence type="inferred from homology"/>
<comment type="catalytic activity">
    <reaction evidence="6">
        <text>2 a quinone + NADH + H(+) = 2 a 1,4-benzosemiquinone + NAD(+)</text>
        <dbReference type="Rhea" id="RHEA:65952"/>
        <dbReference type="ChEBI" id="CHEBI:15378"/>
        <dbReference type="ChEBI" id="CHEBI:57540"/>
        <dbReference type="ChEBI" id="CHEBI:57945"/>
        <dbReference type="ChEBI" id="CHEBI:132124"/>
        <dbReference type="ChEBI" id="CHEBI:134225"/>
    </reaction>
</comment>
<reference evidence="9" key="1">
    <citation type="journal article" date="2019" name="Int. J. Syst. Evol. Microbiol.">
        <title>The Global Catalogue of Microorganisms (GCM) 10K type strain sequencing project: providing services to taxonomists for standard genome sequencing and annotation.</title>
        <authorList>
            <consortium name="The Broad Institute Genomics Platform"/>
            <consortium name="The Broad Institute Genome Sequencing Center for Infectious Disease"/>
            <person name="Wu L."/>
            <person name="Ma J."/>
        </authorList>
    </citation>
    <scope>NUCLEOTIDE SEQUENCE [LARGE SCALE GENOMIC DNA]</scope>
    <source>
        <strain evidence="9">JCM 15503</strain>
    </source>
</reference>
<dbReference type="EC" id="1.7.1.17" evidence="6"/>
<organism evidence="8 9">
    <name type="scientific">Ideonella azotifigens</name>
    <dbReference type="NCBI Taxonomy" id="513160"/>
    <lineage>
        <taxon>Bacteria</taxon>
        <taxon>Pseudomonadati</taxon>
        <taxon>Pseudomonadota</taxon>
        <taxon>Betaproteobacteria</taxon>
        <taxon>Burkholderiales</taxon>
        <taxon>Sphaerotilaceae</taxon>
        <taxon>Ideonella</taxon>
    </lineage>
</organism>
<sequence>MTFMTTLLYIESSPRQQRSHSAAVARAFLDAYLTRHPEVELDTWDLWTPDLTLPEFDGAALSAKFAARSGLPHTQEEAAAWAEVSRHAQRLQRAELLLLSVPLWNFGVPYRFKHWLDVVTQPGLTFRPDPQKGMEGLLKARKALVVSARGGIYAPGSPTAAWDFVTPYLRHWLGMLGVPEVTVVGIDGTSISEARTQSARAGAMAEVQALATGF</sequence>
<feature type="domain" description="Flavodoxin-like fold" evidence="7">
    <location>
        <begin position="6"/>
        <end position="209"/>
    </location>
</feature>
<comment type="similarity">
    <text evidence="6">Belongs to the azoreductase type 1 family.</text>
</comment>
<dbReference type="InterPro" id="IPR003680">
    <property type="entry name" value="Flavodoxin_fold"/>
</dbReference>
<comment type="caution">
    <text evidence="6">Lacks conserved residue(s) required for the propagation of feature annotation.</text>
</comment>
<keyword evidence="3 6" id="KW-0560">Oxidoreductase</keyword>
<dbReference type="EMBL" id="BAAAEW010000047">
    <property type="protein sequence ID" value="GAA0769743.1"/>
    <property type="molecule type" value="Genomic_DNA"/>
</dbReference>
<keyword evidence="4 6" id="KW-0520">NAD</keyword>
<comment type="cofactor">
    <cofactor evidence="6">
        <name>FMN</name>
        <dbReference type="ChEBI" id="CHEBI:58210"/>
    </cofactor>
    <text evidence="6">Binds 1 FMN per subunit.</text>
</comment>